<reference evidence="3 4" key="1">
    <citation type="journal article" date="2016" name="Genome Announc.">
        <title>First Complete Genome Sequence of a Subdivision 6 Acidobacterium Strain.</title>
        <authorList>
            <person name="Huang S."/>
            <person name="Vieira S."/>
            <person name="Bunk B."/>
            <person name="Riedel T."/>
            <person name="Sproer C."/>
            <person name="Overmann J."/>
        </authorList>
    </citation>
    <scope>NUCLEOTIDE SEQUENCE [LARGE SCALE GENOMIC DNA]</scope>
    <source>
        <strain evidence="4">DSM 100886 HEG_-6_39</strain>
    </source>
</reference>
<evidence type="ECO:0000256" key="1">
    <source>
        <dbReference type="ARBA" id="ARBA00000274"/>
    </source>
</evidence>
<keyword evidence="2" id="KW-0378">Hydrolase</keyword>
<dbReference type="EMBL" id="CP015136">
    <property type="protein sequence ID" value="AMY12442.1"/>
    <property type="molecule type" value="Genomic_DNA"/>
</dbReference>
<accession>A0A143PV34</accession>
<dbReference type="InterPro" id="IPR052341">
    <property type="entry name" value="LOG_family_nucleotidases"/>
</dbReference>
<dbReference type="SUPFAM" id="SSF102405">
    <property type="entry name" value="MCP/YpsA-like"/>
    <property type="match status" value="1"/>
</dbReference>
<dbReference type="Pfam" id="PF03641">
    <property type="entry name" value="Lysine_decarbox"/>
    <property type="match status" value="1"/>
</dbReference>
<name>A0A143PV34_LUTPR</name>
<evidence type="ECO:0000313" key="4">
    <source>
        <dbReference type="Proteomes" id="UP000076079"/>
    </source>
</evidence>
<sequence length="289" mass="33237">MSSQPLAYLNAEFLQSDDARPLRILSEYFEPHRRFTQEGIKDTVVFFGSARVKSRAETRRDLQVLKVRGKSTAKLRASKDELKRAEKAVEWAKYYEDARTLARMLTEWTAELDSDMHRFVVCSGGGPGIMEAANRGAHEAGGKSIGLNIKLPFEQGPNPFVSDRLHFEFHYFFMRKFWFAYLAKALVVFPGGFGTLDEVFEILTLVQTQKLSKQLKVILYGSHYWDQILHLQPLVEWGAIHEDDLTLMEKVDTPKRAFRVLRDHLQVHHLRPEPPHVVTRTPDIAKTQG</sequence>
<comment type="similarity">
    <text evidence="2">Belongs to the LOG family.</text>
</comment>
<dbReference type="RefSeq" id="WP_234800595.1">
    <property type="nucleotide sequence ID" value="NZ_CP015136.1"/>
</dbReference>
<proteinExistence type="inferred from homology"/>
<dbReference type="Gene3D" id="3.40.50.450">
    <property type="match status" value="1"/>
</dbReference>
<evidence type="ECO:0000256" key="2">
    <source>
        <dbReference type="RuleBase" id="RU363015"/>
    </source>
</evidence>
<dbReference type="GO" id="GO:0005829">
    <property type="term" value="C:cytosol"/>
    <property type="evidence" value="ECO:0007669"/>
    <property type="project" value="TreeGrafter"/>
</dbReference>
<dbReference type="Proteomes" id="UP000076079">
    <property type="component" value="Chromosome"/>
</dbReference>
<keyword evidence="4" id="KW-1185">Reference proteome</keyword>
<dbReference type="NCBIfam" id="TIGR00730">
    <property type="entry name" value="Rossman fold protein, TIGR00730 family"/>
    <property type="match status" value="1"/>
</dbReference>
<dbReference type="AlphaFoldDB" id="A0A143PV34"/>
<dbReference type="PANTHER" id="PTHR43393:SF3">
    <property type="entry name" value="LYSINE DECARBOXYLASE-LIKE PROTEIN"/>
    <property type="match status" value="1"/>
</dbReference>
<protein>
    <recommendedName>
        <fullName evidence="2">Cytokinin riboside 5'-monophosphate phosphoribohydrolase</fullName>
        <ecNumber evidence="2">3.2.2.n1</ecNumber>
    </recommendedName>
</protein>
<dbReference type="PANTHER" id="PTHR43393">
    <property type="entry name" value="CYTOKININ RIBOSIDE 5'-MONOPHOSPHATE PHOSPHORIBOHYDROLASE"/>
    <property type="match status" value="1"/>
</dbReference>
<comment type="catalytic activity">
    <reaction evidence="1">
        <text>AMP + H2O = D-ribose 5-phosphate + adenine</text>
        <dbReference type="Rhea" id="RHEA:20129"/>
        <dbReference type="ChEBI" id="CHEBI:15377"/>
        <dbReference type="ChEBI" id="CHEBI:16708"/>
        <dbReference type="ChEBI" id="CHEBI:78346"/>
        <dbReference type="ChEBI" id="CHEBI:456215"/>
        <dbReference type="EC" id="3.2.2.4"/>
    </reaction>
</comment>
<dbReference type="PATRIC" id="fig|1813736.3.peg.6006"/>
<dbReference type="GO" id="GO:0008714">
    <property type="term" value="F:AMP nucleosidase activity"/>
    <property type="evidence" value="ECO:0007669"/>
    <property type="project" value="UniProtKB-EC"/>
</dbReference>
<gene>
    <name evidence="3" type="ORF">LuPra_05717</name>
</gene>
<dbReference type="InterPro" id="IPR031100">
    <property type="entry name" value="LOG_fam"/>
</dbReference>
<dbReference type="GO" id="GO:0009691">
    <property type="term" value="P:cytokinin biosynthetic process"/>
    <property type="evidence" value="ECO:0007669"/>
    <property type="project" value="UniProtKB-UniRule"/>
</dbReference>
<dbReference type="KEGG" id="abac:LuPra_05717"/>
<dbReference type="STRING" id="1855912.LuPra_05717"/>
<evidence type="ECO:0000313" key="3">
    <source>
        <dbReference type="EMBL" id="AMY12442.1"/>
    </source>
</evidence>
<keyword evidence="2" id="KW-0203">Cytokinin biosynthesis</keyword>
<reference evidence="4" key="2">
    <citation type="submission" date="2016-04" db="EMBL/GenBank/DDBJ databases">
        <title>First Complete Genome Sequence of a Subdivision 6 Acidobacterium.</title>
        <authorList>
            <person name="Huang S."/>
            <person name="Vieira S."/>
            <person name="Bunk B."/>
            <person name="Riedel T."/>
            <person name="Sproeer C."/>
            <person name="Overmann J."/>
        </authorList>
    </citation>
    <scope>NUCLEOTIDE SEQUENCE [LARGE SCALE GENOMIC DNA]</scope>
    <source>
        <strain evidence="4">DSM 100886 HEG_-6_39</strain>
    </source>
</reference>
<dbReference type="InterPro" id="IPR005269">
    <property type="entry name" value="LOG"/>
</dbReference>
<organism evidence="3 4">
    <name type="scientific">Luteitalea pratensis</name>
    <dbReference type="NCBI Taxonomy" id="1855912"/>
    <lineage>
        <taxon>Bacteria</taxon>
        <taxon>Pseudomonadati</taxon>
        <taxon>Acidobacteriota</taxon>
        <taxon>Vicinamibacteria</taxon>
        <taxon>Vicinamibacterales</taxon>
        <taxon>Vicinamibacteraceae</taxon>
        <taxon>Luteitalea</taxon>
    </lineage>
</organism>
<dbReference type="EC" id="3.2.2.n1" evidence="2"/>